<gene>
    <name evidence="1" type="ORF">T4B_5007</name>
    <name evidence="2" type="ORF">T4C_5133</name>
</gene>
<proteinExistence type="predicted"/>
<comment type="caution">
    <text evidence="1">The sequence shown here is derived from an EMBL/GenBank/DDBJ whole genome shotgun (WGS) entry which is preliminary data.</text>
</comment>
<evidence type="ECO:0000313" key="3">
    <source>
        <dbReference type="Proteomes" id="UP000054805"/>
    </source>
</evidence>
<dbReference type="EMBL" id="JYDV01000094">
    <property type="protein sequence ID" value="KRZ35250.1"/>
    <property type="molecule type" value="Genomic_DNA"/>
</dbReference>
<protein>
    <submittedName>
        <fullName evidence="1">Uncharacterized protein</fullName>
    </submittedName>
</protein>
<name>A0A0V1HAV9_TRIPS</name>
<evidence type="ECO:0000313" key="1">
    <source>
        <dbReference type="EMBL" id="KRZ07982.1"/>
    </source>
</evidence>
<dbReference type="Proteomes" id="UP000054805">
    <property type="component" value="Unassembled WGS sequence"/>
</dbReference>
<keyword evidence="3" id="KW-1185">Reference proteome</keyword>
<organism evidence="1 3">
    <name type="scientific">Trichinella pseudospiralis</name>
    <name type="common">Parasitic roundworm</name>
    <dbReference type="NCBI Taxonomy" id="6337"/>
    <lineage>
        <taxon>Eukaryota</taxon>
        <taxon>Metazoa</taxon>
        <taxon>Ecdysozoa</taxon>
        <taxon>Nematoda</taxon>
        <taxon>Enoplea</taxon>
        <taxon>Dorylaimia</taxon>
        <taxon>Trichinellida</taxon>
        <taxon>Trichinellidae</taxon>
        <taxon>Trichinella</taxon>
    </lineage>
</organism>
<dbReference type="EMBL" id="JYDS01000406">
    <property type="protein sequence ID" value="KRZ07982.1"/>
    <property type="molecule type" value="Genomic_DNA"/>
</dbReference>
<accession>A0A0V1HAV9</accession>
<dbReference type="Proteomes" id="UP000054826">
    <property type="component" value="Unassembled WGS sequence"/>
</dbReference>
<reference evidence="3 4" key="1">
    <citation type="submission" date="2015-01" db="EMBL/GenBank/DDBJ databases">
        <title>Evolution of Trichinella species and genotypes.</title>
        <authorList>
            <person name="Korhonen P.K."/>
            <person name="Edoardo P."/>
            <person name="Giuseppe L.R."/>
            <person name="Gasser R.B."/>
        </authorList>
    </citation>
    <scope>NUCLEOTIDE SEQUENCE [LARGE SCALE GENOMIC DNA]</scope>
    <source>
        <strain evidence="2">ISS176</strain>
        <strain evidence="1">ISS588</strain>
    </source>
</reference>
<sequence length="115" mass="12988">MFSTVQLLPTLKRKQHTYSYFNLTKCELYGSLLLGKKFCIVASQPKLIADTMKTNDQCTEAEGKNELYHEEDATPTSVDLTRRHSFLLPQEASIDPASFQFNILSTGKVVAMLCH</sequence>
<dbReference type="AlphaFoldDB" id="A0A0V1HAV9"/>
<evidence type="ECO:0000313" key="2">
    <source>
        <dbReference type="EMBL" id="KRZ35250.1"/>
    </source>
</evidence>
<evidence type="ECO:0000313" key="4">
    <source>
        <dbReference type="Proteomes" id="UP000054826"/>
    </source>
</evidence>